<protein>
    <submittedName>
        <fullName evidence="1">Uncharacterized protein</fullName>
    </submittedName>
</protein>
<organism evidence="1">
    <name type="scientific">Oryza punctata</name>
    <name type="common">Red rice</name>
    <dbReference type="NCBI Taxonomy" id="4537"/>
    <lineage>
        <taxon>Eukaryota</taxon>
        <taxon>Viridiplantae</taxon>
        <taxon>Streptophyta</taxon>
        <taxon>Embryophyta</taxon>
        <taxon>Tracheophyta</taxon>
        <taxon>Spermatophyta</taxon>
        <taxon>Magnoliopsida</taxon>
        <taxon>Liliopsida</taxon>
        <taxon>Poales</taxon>
        <taxon>Poaceae</taxon>
        <taxon>BOP clade</taxon>
        <taxon>Oryzoideae</taxon>
        <taxon>Oryzeae</taxon>
        <taxon>Oryzinae</taxon>
        <taxon>Oryza</taxon>
    </lineage>
</organism>
<name>A0A1V1H7Q4_ORYPU</name>
<sequence>MQRPQVGAALVPVAAAASSNVATPICALLVPDDGGGGGGRCSAHRLGVCGGEGGGAALARTPPNWASPSHNSFRKKFT</sequence>
<proteinExistence type="predicted"/>
<gene>
    <name evidence="1" type="primary">OP_Ba0089L24.50</name>
</gene>
<reference evidence="1" key="1">
    <citation type="submission" date="2009-05" db="EMBL/GenBank/DDBJ databases">
        <title>Oryza sativa Japonica Group genomic DNA, chromosome 6, BAC clone:KMK0024M20, cultivar:Khau Mac Kho.</title>
        <authorList>
            <person name="Matsumoto T."/>
            <person name="Wu J."/>
            <person name="Kanamori H."/>
        </authorList>
    </citation>
    <scope>NUCLEOTIDE SEQUENCE</scope>
    <source>
        <strain evidence="1">IRGC 105690</strain>
    </source>
</reference>
<dbReference type="AlphaFoldDB" id="A0A1V1H7Q4"/>
<evidence type="ECO:0000313" key="1">
    <source>
        <dbReference type="EMBL" id="BAX24955.1"/>
    </source>
</evidence>
<accession>A0A1V1H7Q4</accession>
<dbReference type="EMBL" id="AP011466">
    <property type="protein sequence ID" value="BAX24955.1"/>
    <property type="molecule type" value="Genomic_DNA"/>
</dbReference>